<feature type="compositionally biased region" description="Polar residues" evidence="1">
    <location>
        <begin position="461"/>
        <end position="476"/>
    </location>
</feature>
<feature type="compositionally biased region" description="Basic and acidic residues" evidence="1">
    <location>
        <begin position="118"/>
        <end position="133"/>
    </location>
</feature>
<feature type="domain" description="DUF4378" evidence="2">
    <location>
        <begin position="809"/>
        <end position="942"/>
    </location>
</feature>
<feature type="compositionally biased region" description="Low complexity" evidence="1">
    <location>
        <begin position="423"/>
        <end position="433"/>
    </location>
</feature>
<gene>
    <name evidence="5" type="primary">LOC103723283</name>
</gene>
<feature type="compositionally biased region" description="Basic and acidic residues" evidence="1">
    <location>
        <begin position="435"/>
        <end position="455"/>
    </location>
</feature>
<feature type="compositionally biased region" description="Basic and acidic residues" evidence="1">
    <location>
        <begin position="390"/>
        <end position="418"/>
    </location>
</feature>
<dbReference type="PANTHER" id="PTHR21726">
    <property type="entry name" value="PHOSPHATIDYLINOSITOL N-ACETYLGLUCOSAMINYLTRANSFERASE SUBUNIT P DOWN SYNDROME CRITICAL REGION PROTEIN 5 -RELATED"/>
    <property type="match status" value="1"/>
</dbReference>
<evidence type="ECO:0000256" key="1">
    <source>
        <dbReference type="SAM" id="MobiDB-lite"/>
    </source>
</evidence>
<feature type="region of interest" description="Disordered" evidence="1">
    <location>
        <begin position="553"/>
        <end position="572"/>
    </location>
</feature>
<reference evidence="5" key="2">
    <citation type="submission" date="2025-08" db="UniProtKB">
        <authorList>
            <consortium name="RefSeq"/>
        </authorList>
    </citation>
    <scope>IDENTIFICATION</scope>
    <source>
        <tissue evidence="5">Young leaves</tissue>
    </source>
</reference>
<dbReference type="InterPro" id="IPR025486">
    <property type="entry name" value="DUF4378"/>
</dbReference>
<evidence type="ECO:0000259" key="2">
    <source>
        <dbReference type="Pfam" id="PF14309"/>
    </source>
</evidence>
<dbReference type="GeneID" id="103723283"/>
<dbReference type="PANTHER" id="PTHR21726:SF61">
    <property type="entry name" value="DNAA INITIATOR-ASSOCIATING PROTEIN"/>
    <property type="match status" value="1"/>
</dbReference>
<evidence type="ECO:0000313" key="5">
    <source>
        <dbReference type="RefSeq" id="XP_038984704.1"/>
    </source>
</evidence>
<dbReference type="KEGG" id="pda:103723283"/>
<dbReference type="OrthoDB" id="1928505at2759"/>
<feature type="region of interest" description="Disordered" evidence="1">
    <location>
        <begin position="355"/>
        <end position="483"/>
    </location>
</feature>
<organism evidence="4 5">
    <name type="scientific">Phoenix dactylifera</name>
    <name type="common">Date palm</name>
    <dbReference type="NCBI Taxonomy" id="42345"/>
    <lineage>
        <taxon>Eukaryota</taxon>
        <taxon>Viridiplantae</taxon>
        <taxon>Streptophyta</taxon>
        <taxon>Embryophyta</taxon>
        <taxon>Tracheophyta</taxon>
        <taxon>Spermatophyta</taxon>
        <taxon>Magnoliopsida</taxon>
        <taxon>Liliopsida</taxon>
        <taxon>Arecaceae</taxon>
        <taxon>Coryphoideae</taxon>
        <taxon>Phoeniceae</taxon>
        <taxon>Phoenix</taxon>
    </lineage>
</organism>
<feature type="domain" description="DUF3741" evidence="3">
    <location>
        <begin position="88"/>
        <end position="110"/>
    </location>
</feature>
<feature type="compositionally biased region" description="Basic and acidic residues" evidence="1">
    <location>
        <begin position="553"/>
        <end position="562"/>
    </location>
</feature>
<dbReference type="AlphaFoldDB" id="A0A8B9AN10"/>
<dbReference type="InterPro" id="IPR032795">
    <property type="entry name" value="DUF3741-assoc"/>
</dbReference>
<accession>A0A8B9AN10</accession>
<dbReference type="Proteomes" id="UP000228380">
    <property type="component" value="Chromosome 8"/>
</dbReference>
<dbReference type="RefSeq" id="XP_038984704.1">
    <property type="nucleotide sequence ID" value="XM_039128776.1"/>
</dbReference>
<protein>
    <submittedName>
        <fullName evidence="5">Uncharacterized protein LOC103723283</fullName>
    </submittedName>
</protein>
<feature type="region of interest" description="Disordered" evidence="1">
    <location>
        <begin position="111"/>
        <end position="133"/>
    </location>
</feature>
<sequence>MSLAITEKRQPQQQRPGGCVGIFFQLLDWNRRLAKKKLFSKRLLPPVRAAKRASKKVGAGGDDKMPMAKLLLIADENRGGFPNAKESDDLGDGMRAPGLVARLMGLDSMPVLTRQKPRKDLDSESERNKEKGGSEFLRLDQDLCLENGGLGKLESRPQKLQKTGGFLERQPTNAARAGPDVSLFSKNVLSSRSRKQHRKLASPVKSPRLLSGSHRVRLAQAATRILEPGLQSRNRDKCALTYMSSSQANAEEGSDAFASSKRSQELLSGSLVGSCRSCGSLVEVSELRLGAKEPMENEYGSSALEFSNASSSHDNCLEGKPKLSFMEGQQSQTTSLAVQAKVNVQSKLHDFAERKKHVQNDLDPCKPQQDAVLRTTPKKKTLRQNQPAPARDKVAPGFKECSRRQGRRDPNESNEPKDFVALNRNMNNCSRMRSTSKEPERQRMEMGRNGWERNIARKRTINSSHFENGAAASSTFEKPRTVGGHLINRKVTVPSSNRSINRNCVTSELQKKDDSHSFSVRNNDIVSFMFNSPMKHATRPCSYREVVEKSRGQGEINHDSSHPKNFVLNPKSGNSMLQRRTALRGDELGNLLEQKIRELTSLDRDELGKRDARSTASILEELISALTGGAPISEENDGNCFGASSTTDDTRSHCTDLPDFPISQSQMCNDNKDFQEEAKASISASYLVSNNDQPSPISILEASFSNESCSFGSHNGSSGGKVHFELAESCNTTVSFDLDNDLLDSATSIDITRSDIEKIPDFTNRSSTEVSEVKLPESKLGNASETILNAGLLFESICLYNSDGTVESSVKSFLLGLLETLIRAFVIGPKSCSDYMEAEERNQLRVFIFDCIIECLDLKYSQFCKSGYKTWLKLPLFLRRDRLSREIQKEIKGWMGLAGRFLDDTIEKEMSHSTGKWTHCEIEAFETGTEVETDILQALVDEMVIDLC</sequence>
<reference evidence="4" key="1">
    <citation type="journal article" date="2019" name="Nat. Commun.">
        <title>Genome-wide association mapping of date palm fruit traits.</title>
        <authorList>
            <person name="Hazzouri K.M."/>
            <person name="Gros-Balthazard M."/>
            <person name="Flowers J.M."/>
            <person name="Copetti D."/>
            <person name="Lemansour A."/>
            <person name="Lebrun M."/>
            <person name="Masmoudi K."/>
            <person name="Ferrand S."/>
            <person name="Dhar M.I."/>
            <person name="Fresquez Z.A."/>
            <person name="Rosas U."/>
            <person name="Zhang J."/>
            <person name="Talag J."/>
            <person name="Lee S."/>
            <person name="Kudrna D."/>
            <person name="Powell R.F."/>
            <person name="Leitch I.J."/>
            <person name="Krueger R.R."/>
            <person name="Wing R.A."/>
            <person name="Amiri K.M.A."/>
            <person name="Purugganan M.D."/>
        </authorList>
    </citation>
    <scope>NUCLEOTIDE SEQUENCE [LARGE SCALE GENOMIC DNA]</scope>
    <source>
        <strain evidence="4">cv. Khalas</strain>
    </source>
</reference>
<feature type="compositionally biased region" description="Basic and acidic residues" evidence="1">
    <location>
        <begin position="355"/>
        <end position="364"/>
    </location>
</feature>
<keyword evidence="4" id="KW-1185">Reference proteome</keyword>
<evidence type="ECO:0000259" key="3">
    <source>
        <dbReference type="Pfam" id="PF14383"/>
    </source>
</evidence>
<evidence type="ECO:0000313" key="4">
    <source>
        <dbReference type="Proteomes" id="UP000228380"/>
    </source>
</evidence>
<dbReference type="Pfam" id="PF14383">
    <property type="entry name" value="VARLMGL"/>
    <property type="match status" value="1"/>
</dbReference>
<dbReference type="Pfam" id="PF14309">
    <property type="entry name" value="DUF4378"/>
    <property type="match status" value="1"/>
</dbReference>
<name>A0A8B9AN10_PHODC</name>
<proteinExistence type="predicted"/>